<dbReference type="PANTHER" id="PTHR43685:SF2">
    <property type="entry name" value="GLYCOSYLTRANSFERASE 2-LIKE DOMAIN-CONTAINING PROTEIN"/>
    <property type="match status" value="1"/>
</dbReference>
<dbReference type="Proteomes" id="UP000230084">
    <property type="component" value="Unassembled WGS sequence"/>
</dbReference>
<proteinExistence type="predicted"/>
<dbReference type="InterPro" id="IPR029044">
    <property type="entry name" value="Nucleotide-diphossugar_trans"/>
</dbReference>
<dbReference type="Pfam" id="PF00535">
    <property type="entry name" value="Glycos_transf_2"/>
    <property type="match status" value="1"/>
</dbReference>
<dbReference type="InterPro" id="IPR001173">
    <property type="entry name" value="Glyco_trans_2-like"/>
</dbReference>
<protein>
    <recommendedName>
        <fullName evidence="1">Glycosyltransferase 2-like domain-containing protein</fullName>
    </recommendedName>
</protein>
<dbReference type="Gene3D" id="3.90.550.10">
    <property type="entry name" value="Spore Coat Polysaccharide Biosynthesis Protein SpsA, Chain A"/>
    <property type="match status" value="1"/>
</dbReference>
<organism evidence="2 3">
    <name type="scientific">Candidatus Uhrbacteria bacterium CG10_big_fil_rev_8_21_14_0_10_50_16</name>
    <dbReference type="NCBI Taxonomy" id="1975039"/>
    <lineage>
        <taxon>Bacteria</taxon>
        <taxon>Candidatus Uhriibacteriota</taxon>
    </lineage>
</organism>
<evidence type="ECO:0000259" key="1">
    <source>
        <dbReference type="Pfam" id="PF00535"/>
    </source>
</evidence>
<accession>A0A2H0RN69</accession>
<sequence length="232" mass="26461">MISVIIPTYNHASSLGETIESVLKQEGIAFELIVVNDGSTDETSELLAAYEDRPNITVIHQKNKGRNPARNRGFLEAKGDQLIFLDADADLDPDTLVRLSHALIASDAAFSYGDFRYGFKHFITGPFDADRLRKMNFVHVSALIKRSNFPGFDDAILRFQDWDLWLTITEQGGHGLYVPGESMRFSTQEKGISSWMPKAWYHAPWKWLPWIRSRVQAYEAARRIIQAKHHLI</sequence>
<dbReference type="InterPro" id="IPR050834">
    <property type="entry name" value="Glycosyltransf_2"/>
</dbReference>
<dbReference type="AlphaFoldDB" id="A0A2H0RN69"/>
<dbReference type="EMBL" id="PCYM01000001">
    <property type="protein sequence ID" value="PIR47953.1"/>
    <property type="molecule type" value="Genomic_DNA"/>
</dbReference>
<reference evidence="2 3" key="1">
    <citation type="submission" date="2017-09" db="EMBL/GenBank/DDBJ databases">
        <title>Depth-based differentiation of microbial function through sediment-hosted aquifers and enrichment of novel symbionts in the deep terrestrial subsurface.</title>
        <authorList>
            <person name="Probst A.J."/>
            <person name="Ladd B."/>
            <person name="Jarett J.K."/>
            <person name="Geller-Mcgrath D.E."/>
            <person name="Sieber C.M."/>
            <person name="Emerson J.B."/>
            <person name="Anantharaman K."/>
            <person name="Thomas B.C."/>
            <person name="Malmstrom R."/>
            <person name="Stieglmeier M."/>
            <person name="Klingl A."/>
            <person name="Woyke T."/>
            <person name="Ryan C.M."/>
            <person name="Banfield J.F."/>
        </authorList>
    </citation>
    <scope>NUCLEOTIDE SEQUENCE [LARGE SCALE GENOMIC DNA]</scope>
    <source>
        <strain evidence="2">CG10_big_fil_rev_8_21_14_0_10_50_16</strain>
    </source>
</reference>
<feature type="domain" description="Glycosyltransferase 2-like" evidence="1">
    <location>
        <begin position="3"/>
        <end position="120"/>
    </location>
</feature>
<comment type="caution">
    <text evidence="2">The sequence shown here is derived from an EMBL/GenBank/DDBJ whole genome shotgun (WGS) entry which is preliminary data.</text>
</comment>
<evidence type="ECO:0000313" key="3">
    <source>
        <dbReference type="Proteomes" id="UP000230084"/>
    </source>
</evidence>
<dbReference type="PANTHER" id="PTHR43685">
    <property type="entry name" value="GLYCOSYLTRANSFERASE"/>
    <property type="match status" value="1"/>
</dbReference>
<gene>
    <name evidence="2" type="ORF">COV06_00950</name>
</gene>
<evidence type="ECO:0000313" key="2">
    <source>
        <dbReference type="EMBL" id="PIR47953.1"/>
    </source>
</evidence>
<name>A0A2H0RN69_9BACT</name>
<dbReference type="SUPFAM" id="SSF53448">
    <property type="entry name" value="Nucleotide-diphospho-sugar transferases"/>
    <property type="match status" value="1"/>
</dbReference>